<reference evidence="2 3" key="1">
    <citation type="submission" date="2015-12" db="EMBL/GenBank/DDBJ databases">
        <title>Diversity of Burkholderia near neighbor genomes.</title>
        <authorList>
            <person name="Sahl J."/>
            <person name="Wagner D."/>
            <person name="Keim P."/>
        </authorList>
    </citation>
    <scope>NUCLEOTIDE SEQUENCE [LARGE SCALE GENOMIC DNA]</scope>
    <source>
        <strain evidence="2 3">BDU8</strain>
    </source>
</reference>
<dbReference type="AlphaFoldDB" id="A0A1B4G6L0"/>
<protein>
    <submittedName>
        <fullName evidence="2">Uncharacterized protein</fullName>
    </submittedName>
</protein>
<sequence length="105" mass="10938">MSIPKIPIQNAPERPEDPQTAAERLRVSAPSGVAPSITPAGAPPDFSSASAVVADMRKEARARAQQMVVEAKQALLESLHALHTTGYADAVSGVAAPASKKRGER</sequence>
<evidence type="ECO:0000313" key="3">
    <source>
        <dbReference type="Proteomes" id="UP000067711"/>
    </source>
</evidence>
<accession>A0A1B4G6L0</accession>
<dbReference type="Proteomes" id="UP000067711">
    <property type="component" value="Chromosome 1"/>
</dbReference>
<gene>
    <name evidence="2" type="ORF">WS71_31340</name>
</gene>
<evidence type="ECO:0000313" key="2">
    <source>
        <dbReference type="EMBL" id="AOJ11548.1"/>
    </source>
</evidence>
<dbReference type="RefSeq" id="WP_082728348.1">
    <property type="nucleotide sequence ID" value="NZ_CP013389.1"/>
</dbReference>
<organism evidence="2 3">
    <name type="scientific">Burkholderia mayonis</name>
    <dbReference type="NCBI Taxonomy" id="1385591"/>
    <lineage>
        <taxon>Bacteria</taxon>
        <taxon>Pseudomonadati</taxon>
        <taxon>Pseudomonadota</taxon>
        <taxon>Betaproteobacteria</taxon>
        <taxon>Burkholderiales</taxon>
        <taxon>Burkholderiaceae</taxon>
        <taxon>Burkholderia</taxon>
        <taxon>pseudomallei group</taxon>
    </lineage>
</organism>
<feature type="region of interest" description="Disordered" evidence="1">
    <location>
        <begin position="1"/>
        <end position="45"/>
    </location>
</feature>
<proteinExistence type="predicted"/>
<name>A0A1B4G6L0_9BURK</name>
<evidence type="ECO:0000256" key="1">
    <source>
        <dbReference type="SAM" id="MobiDB-lite"/>
    </source>
</evidence>
<dbReference type="EMBL" id="CP013389">
    <property type="protein sequence ID" value="AOJ11548.1"/>
    <property type="molecule type" value="Genomic_DNA"/>
</dbReference>